<comment type="caution">
    <text evidence="2">The sequence shown here is derived from an EMBL/GenBank/DDBJ whole genome shotgun (WGS) entry which is preliminary data.</text>
</comment>
<dbReference type="PANTHER" id="PTHR42760:SF40">
    <property type="entry name" value="3-OXOACYL-[ACYL-CARRIER-PROTEIN] REDUCTASE, CHLOROPLASTIC"/>
    <property type="match status" value="1"/>
</dbReference>
<dbReference type="Gene3D" id="3.40.50.720">
    <property type="entry name" value="NAD(P)-binding Rossmann-like Domain"/>
    <property type="match status" value="1"/>
</dbReference>
<dbReference type="EMBL" id="LDSL01000011">
    <property type="protein sequence ID" value="KTT27594.1"/>
    <property type="molecule type" value="Genomic_DNA"/>
</dbReference>
<evidence type="ECO:0000313" key="3">
    <source>
        <dbReference type="Proteomes" id="UP000072741"/>
    </source>
</evidence>
<dbReference type="Proteomes" id="UP000072741">
    <property type="component" value="Unassembled WGS sequence"/>
</dbReference>
<evidence type="ECO:0000256" key="1">
    <source>
        <dbReference type="ARBA" id="ARBA00006484"/>
    </source>
</evidence>
<protein>
    <recommendedName>
        <fullName evidence="4">NAD(P)-dependent dehydrogenase (Short-subunit alcohol dehydrogenase family)</fullName>
    </recommendedName>
</protein>
<dbReference type="PRINTS" id="PR00080">
    <property type="entry name" value="SDRFAMILY"/>
</dbReference>
<name>A0A147HCC9_9BURK</name>
<comment type="similarity">
    <text evidence="1">Belongs to the short-chain dehydrogenases/reductases (SDR) family.</text>
</comment>
<dbReference type="InterPro" id="IPR002347">
    <property type="entry name" value="SDR_fam"/>
</dbReference>
<gene>
    <name evidence="2" type="ORF">NS331_01590</name>
</gene>
<evidence type="ECO:0008006" key="4">
    <source>
        <dbReference type="Google" id="ProtNLM"/>
    </source>
</evidence>
<reference evidence="2 3" key="1">
    <citation type="journal article" date="2016" name="Front. Microbiol.">
        <title>Genomic Resource of Rice Seed Associated Bacteria.</title>
        <authorList>
            <person name="Midha S."/>
            <person name="Bansal K."/>
            <person name="Sharma S."/>
            <person name="Kumar N."/>
            <person name="Patil P.P."/>
            <person name="Chaudhry V."/>
            <person name="Patil P.B."/>
        </authorList>
    </citation>
    <scope>NUCLEOTIDE SEQUENCE [LARGE SCALE GENOMIC DNA]</scope>
    <source>
        <strain evidence="2 3">NS331</strain>
    </source>
</reference>
<evidence type="ECO:0000313" key="2">
    <source>
        <dbReference type="EMBL" id="KTT27594.1"/>
    </source>
</evidence>
<organism evidence="2 3">
    <name type="scientific">Pseudacidovorax intermedius</name>
    <dbReference type="NCBI Taxonomy" id="433924"/>
    <lineage>
        <taxon>Bacteria</taxon>
        <taxon>Pseudomonadati</taxon>
        <taxon>Pseudomonadota</taxon>
        <taxon>Betaproteobacteria</taxon>
        <taxon>Burkholderiales</taxon>
        <taxon>Comamonadaceae</taxon>
        <taxon>Pseudacidovorax</taxon>
    </lineage>
</organism>
<dbReference type="InterPro" id="IPR036291">
    <property type="entry name" value="NAD(P)-bd_dom_sf"/>
</dbReference>
<accession>A0A147HCC9</accession>
<dbReference type="FunFam" id="3.40.50.720:FF:000084">
    <property type="entry name" value="Short-chain dehydrogenase reductase"/>
    <property type="match status" value="1"/>
</dbReference>
<dbReference type="PANTHER" id="PTHR42760">
    <property type="entry name" value="SHORT-CHAIN DEHYDROGENASES/REDUCTASES FAMILY MEMBER"/>
    <property type="match status" value="1"/>
</dbReference>
<dbReference type="GO" id="GO:0016616">
    <property type="term" value="F:oxidoreductase activity, acting on the CH-OH group of donors, NAD or NADP as acceptor"/>
    <property type="evidence" value="ECO:0007669"/>
    <property type="project" value="TreeGrafter"/>
</dbReference>
<proteinExistence type="inferred from homology"/>
<sequence>MLAGRTAVVTGAGTGIGGATALLLARLGARVTAFGDRRGGGAVPGHAGIETHELDPSDDDTVAARLDALPGLDMLVNAAGMSLERDEYERAAFAQVMAHNLDGAMHACTRALPALAQRRGAIVNVASVLGLAGSADRPAFAASQGALIQLTRSLAQNYARVGVRVNAVAPGWIRTPQADAVRGEGAARQAIARRTPLGRWGEADEVAAVAVFLCTPAARYMTGAIVPVDGGYLAG</sequence>
<dbReference type="AlphaFoldDB" id="A0A147HCC9"/>
<dbReference type="SUPFAM" id="SSF51735">
    <property type="entry name" value="NAD(P)-binding Rossmann-fold domains"/>
    <property type="match status" value="1"/>
</dbReference>
<dbReference type="Pfam" id="PF13561">
    <property type="entry name" value="adh_short_C2"/>
    <property type="match status" value="1"/>
</dbReference>
<dbReference type="GO" id="GO:0030497">
    <property type="term" value="P:fatty acid elongation"/>
    <property type="evidence" value="ECO:0007669"/>
    <property type="project" value="TreeGrafter"/>
</dbReference>
<dbReference type="PRINTS" id="PR00081">
    <property type="entry name" value="GDHRDH"/>
</dbReference>
<keyword evidence="3" id="KW-1185">Reference proteome</keyword>